<evidence type="ECO:0000256" key="5">
    <source>
        <dbReference type="ARBA" id="ARBA00022806"/>
    </source>
</evidence>
<dbReference type="OrthoDB" id="9763310at2"/>
<dbReference type="GO" id="GO:0003677">
    <property type="term" value="F:DNA binding"/>
    <property type="evidence" value="ECO:0007669"/>
    <property type="project" value="UniProtKB-KW"/>
</dbReference>
<dbReference type="CDD" id="cd17920">
    <property type="entry name" value="DEXHc_RecQ"/>
    <property type="match status" value="1"/>
</dbReference>
<dbReference type="SMART" id="SM00487">
    <property type="entry name" value="DEXDc"/>
    <property type="match status" value="1"/>
</dbReference>
<evidence type="ECO:0000259" key="13">
    <source>
        <dbReference type="PROSITE" id="PS51192"/>
    </source>
</evidence>
<dbReference type="InterPro" id="IPR036388">
    <property type="entry name" value="WH-like_DNA-bd_sf"/>
</dbReference>
<comment type="catalytic activity">
    <reaction evidence="9">
        <text>Couples ATP hydrolysis with the unwinding of duplex DNA by translocating in the 3'-5' direction.</text>
        <dbReference type="EC" id="5.6.2.4"/>
    </reaction>
</comment>
<accession>A0A2Z3L7Z4</accession>
<evidence type="ECO:0000256" key="11">
    <source>
        <dbReference type="ARBA" id="ARBA00044535"/>
    </source>
</evidence>
<dbReference type="PANTHER" id="PTHR13710:SF105">
    <property type="entry name" value="ATP-DEPENDENT DNA HELICASE Q1"/>
    <property type="match status" value="1"/>
</dbReference>
<dbReference type="Pfam" id="PF16124">
    <property type="entry name" value="RecQ_Zn_bind"/>
    <property type="match status" value="1"/>
</dbReference>
<dbReference type="GO" id="GO:0046872">
    <property type="term" value="F:metal ion binding"/>
    <property type="evidence" value="ECO:0007669"/>
    <property type="project" value="UniProtKB-KW"/>
</dbReference>
<dbReference type="SUPFAM" id="SSF52540">
    <property type="entry name" value="P-loop containing nucleoside triphosphate hydrolases"/>
    <property type="match status" value="1"/>
</dbReference>
<dbReference type="InterPro" id="IPR001650">
    <property type="entry name" value="Helicase_C-like"/>
</dbReference>
<dbReference type="Gene3D" id="3.40.50.300">
    <property type="entry name" value="P-loop containing nucleotide triphosphate hydrolases"/>
    <property type="match status" value="2"/>
</dbReference>
<keyword evidence="7" id="KW-0238">DNA-binding</keyword>
<dbReference type="GO" id="GO:0009378">
    <property type="term" value="F:four-way junction helicase activity"/>
    <property type="evidence" value="ECO:0007669"/>
    <property type="project" value="TreeGrafter"/>
</dbReference>
<dbReference type="EMBL" id="CP029619">
    <property type="protein sequence ID" value="AWN81571.1"/>
    <property type="molecule type" value="Genomic_DNA"/>
</dbReference>
<keyword evidence="2" id="KW-0479">Metal-binding</keyword>
<evidence type="ECO:0000256" key="8">
    <source>
        <dbReference type="ARBA" id="ARBA00023235"/>
    </source>
</evidence>
<dbReference type="InterPro" id="IPR027417">
    <property type="entry name" value="P-loop_NTPase"/>
</dbReference>
<keyword evidence="6" id="KW-0067">ATP-binding</keyword>
<dbReference type="FunFam" id="3.40.50.300:FF:001389">
    <property type="entry name" value="ATP-dependent DNA helicase RecQ"/>
    <property type="match status" value="1"/>
</dbReference>
<feature type="domain" description="Helicase C-terminal" evidence="14">
    <location>
        <begin position="214"/>
        <end position="361"/>
    </location>
</feature>
<dbReference type="InterPro" id="IPR011545">
    <property type="entry name" value="DEAD/DEAH_box_helicase_dom"/>
</dbReference>
<dbReference type="GO" id="GO:0043138">
    <property type="term" value="F:3'-5' DNA helicase activity"/>
    <property type="evidence" value="ECO:0007669"/>
    <property type="project" value="UniProtKB-EC"/>
</dbReference>
<name>A0A2Z3L7Z4_9BACT</name>
<dbReference type="GO" id="GO:0043590">
    <property type="term" value="C:bacterial nucleoid"/>
    <property type="evidence" value="ECO:0007669"/>
    <property type="project" value="TreeGrafter"/>
</dbReference>
<evidence type="ECO:0000256" key="2">
    <source>
        <dbReference type="ARBA" id="ARBA00022723"/>
    </source>
</evidence>
<evidence type="ECO:0000256" key="7">
    <source>
        <dbReference type="ARBA" id="ARBA00023125"/>
    </source>
</evidence>
<dbReference type="RefSeq" id="WP_109997020.1">
    <property type="nucleotide sequence ID" value="NZ_CP029619.1"/>
</dbReference>
<comment type="similarity">
    <text evidence="1">Belongs to the helicase family. RecQ subfamily.</text>
</comment>
<dbReference type="GO" id="GO:0016787">
    <property type="term" value="F:hydrolase activity"/>
    <property type="evidence" value="ECO:0007669"/>
    <property type="project" value="UniProtKB-KW"/>
</dbReference>
<dbReference type="PROSITE" id="PS51192">
    <property type="entry name" value="HELICASE_ATP_BIND_1"/>
    <property type="match status" value="1"/>
</dbReference>
<dbReference type="GO" id="GO:0005524">
    <property type="term" value="F:ATP binding"/>
    <property type="evidence" value="ECO:0007669"/>
    <property type="project" value="UniProtKB-KW"/>
</dbReference>
<reference evidence="15 16" key="1">
    <citation type="submission" date="2018-05" db="EMBL/GenBank/DDBJ databases">
        <title>Candidatus Cardinium hertigii Genome Assembly.</title>
        <authorList>
            <person name="Showmaker K.C."/>
            <person name="Walden K.O."/>
            <person name="Fields C.J."/>
            <person name="Lambert K.N."/>
            <person name="Hudson M.E."/>
        </authorList>
    </citation>
    <scope>NUCLEOTIDE SEQUENCE [LARGE SCALE GENOMIC DNA]</scope>
    <source>
        <strain evidence="16">cHgTN10</strain>
    </source>
</reference>
<dbReference type="Pfam" id="PF00270">
    <property type="entry name" value="DEAD"/>
    <property type="match status" value="1"/>
</dbReference>
<dbReference type="InterPro" id="IPR004589">
    <property type="entry name" value="DNA_helicase_ATP-dep_RecQ"/>
</dbReference>
<dbReference type="PROSITE" id="PS51194">
    <property type="entry name" value="HELICASE_CTER"/>
    <property type="match status" value="1"/>
</dbReference>
<evidence type="ECO:0000256" key="3">
    <source>
        <dbReference type="ARBA" id="ARBA00022741"/>
    </source>
</evidence>
<evidence type="ECO:0000313" key="16">
    <source>
        <dbReference type="Proteomes" id="UP000245872"/>
    </source>
</evidence>
<dbReference type="GO" id="GO:0006281">
    <property type="term" value="P:DNA repair"/>
    <property type="evidence" value="ECO:0007669"/>
    <property type="project" value="TreeGrafter"/>
</dbReference>
<evidence type="ECO:0000256" key="1">
    <source>
        <dbReference type="ARBA" id="ARBA00005446"/>
    </source>
</evidence>
<dbReference type="GO" id="GO:0006310">
    <property type="term" value="P:DNA recombination"/>
    <property type="evidence" value="ECO:0007669"/>
    <property type="project" value="InterPro"/>
</dbReference>
<keyword evidence="5 15" id="KW-0347">Helicase</keyword>
<dbReference type="Gene3D" id="1.10.10.10">
    <property type="entry name" value="Winged helix-like DNA-binding domain superfamily/Winged helix DNA-binding domain"/>
    <property type="match status" value="1"/>
</dbReference>
<dbReference type="GO" id="GO:0030894">
    <property type="term" value="C:replisome"/>
    <property type="evidence" value="ECO:0007669"/>
    <property type="project" value="TreeGrafter"/>
</dbReference>
<proteinExistence type="inferred from homology"/>
<keyword evidence="16" id="KW-1185">Reference proteome</keyword>
<evidence type="ECO:0000256" key="4">
    <source>
        <dbReference type="ARBA" id="ARBA00022801"/>
    </source>
</evidence>
<dbReference type="InterPro" id="IPR032284">
    <property type="entry name" value="RecQ_Zn-bd"/>
</dbReference>
<dbReference type="NCBIfam" id="TIGR00614">
    <property type="entry name" value="recQ_fam"/>
    <property type="match status" value="1"/>
</dbReference>
<dbReference type="EC" id="5.6.2.4" evidence="10"/>
<evidence type="ECO:0000259" key="14">
    <source>
        <dbReference type="PROSITE" id="PS51194"/>
    </source>
</evidence>
<evidence type="ECO:0000313" key="15">
    <source>
        <dbReference type="EMBL" id="AWN81571.1"/>
    </source>
</evidence>
<dbReference type="SMART" id="SM00490">
    <property type="entry name" value="HELICc"/>
    <property type="match status" value="1"/>
</dbReference>
<gene>
    <name evidence="15" type="primary">recQ</name>
    <name evidence="15" type="ORF">DK880_00239</name>
</gene>
<dbReference type="GO" id="GO:0005737">
    <property type="term" value="C:cytoplasm"/>
    <property type="evidence" value="ECO:0007669"/>
    <property type="project" value="TreeGrafter"/>
</dbReference>
<evidence type="ECO:0000256" key="6">
    <source>
        <dbReference type="ARBA" id="ARBA00022840"/>
    </source>
</evidence>
<evidence type="ECO:0000256" key="12">
    <source>
        <dbReference type="ARBA" id="ARBA00044550"/>
    </source>
</evidence>
<evidence type="ECO:0000256" key="10">
    <source>
        <dbReference type="ARBA" id="ARBA00034808"/>
    </source>
</evidence>
<keyword evidence="8" id="KW-0413">Isomerase</keyword>
<feature type="domain" description="Helicase ATP-binding" evidence="13">
    <location>
        <begin position="25"/>
        <end position="193"/>
    </location>
</feature>
<organism evidence="15 16">
    <name type="scientific">Candidatus Cardinium hertigii</name>
    <dbReference type="NCBI Taxonomy" id="247481"/>
    <lineage>
        <taxon>Bacteria</taxon>
        <taxon>Pseudomonadati</taxon>
        <taxon>Bacteroidota</taxon>
        <taxon>Cytophagia</taxon>
        <taxon>Cytophagales</taxon>
        <taxon>Amoebophilaceae</taxon>
        <taxon>Candidatus Cardinium</taxon>
    </lineage>
</organism>
<keyword evidence="3" id="KW-0547">Nucleotide-binding</keyword>
<sequence>MERIHILLQKHWGYTTFRPLQKEIIQGILDGRDLFVLLPTGSGKSLCFQLPALCHKGLTLVVTPLIALMKDQVAQLTQRGIYAEAIFSGMSNAEIERRLDNCLYGPVKLLYVSPERLHTDLFKLRAAALSIVTLVIDEAHCISQWGYDFRPSYLEIAHFKQTIPAANTVAFTATATKNVQLDIQKHLQLTDPLCFIQTFHRSNLIYWVTQTDHKLAKLLQALQHTTGPAIVYVHTRKKTQKVADFLYKNGITAAYYHAGLNMTERTSKQEAWAANKTRVMVATAAFGMGIDKADVSLVMHMDLPTSLEAYCQETGRAGRNNRPAYAILLYDLQDIITLRQRWKESYPTADQIRKVYQHLVNYYAIAVGSHAFITYDFDLEDFKKSIGLDTKLAYYGLKVLESEGFIQLNEAYYQPSKLYCPLSRKELYAFQLLHLSYDLLIKGLLRLYGGNLFTPYCTISEKKIAQCIQFTERQVEKQLYSLHQLKVIEYFPQKNQPQITFLTPRYPVLPLNIMRIEQKNKTAYKQIEAVVQYITNNCCCRLSTLLDYFEEESIICHQCDVCKGNSKAKETAKGKDYIIELITQGKQDIKALLAAVPIEKEKEYIALIRTMLDQRELCYQSPGRLQIVPK</sequence>
<dbReference type="InterPro" id="IPR014001">
    <property type="entry name" value="Helicase_ATP-bd"/>
</dbReference>
<dbReference type="Pfam" id="PF00271">
    <property type="entry name" value="Helicase_C"/>
    <property type="match status" value="1"/>
</dbReference>
<dbReference type="Proteomes" id="UP000245872">
    <property type="component" value="Chromosome"/>
</dbReference>
<evidence type="ECO:0000256" key="9">
    <source>
        <dbReference type="ARBA" id="ARBA00034617"/>
    </source>
</evidence>
<protein>
    <recommendedName>
        <fullName evidence="11">ATP-dependent DNA helicase RecQ</fullName>
        <ecNumber evidence="10">5.6.2.4</ecNumber>
    </recommendedName>
    <alternativeName>
        <fullName evidence="12">DNA 3'-5' helicase RecQ</fullName>
    </alternativeName>
</protein>
<keyword evidence="4 15" id="KW-0378">Hydrolase</keyword>
<dbReference type="AlphaFoldDB" id="A0A2Z3L7Z4"/>
<dbReference type="PANTHER" id="PTHR13710">
    <property type="entry name" value="DNA HELICASE RECQ FAMILY MEMBER"/>
    <property type="match status" value="1"/>
</dbReference>
<dbReference type="KEGG" id="cher:DK880_00239"/>